<organism evidence="1 2">
    <name type="scientific">Tolypothrix bouteillei VB521301</name>
    <dbReference type="NCBI Taxonomy" id="1479485"/>
    <lineage>
        <taxon>Bacteria</taxon>
        <taxon>Bacillati</taxon>
        <taxon>Cyanobacteriota</taxon>
        <taxon>Cyanophyceae</taxon>
        <taxon>Nostocales</taxon>
        <taxon>Tolypothrichaceae</taxon>
        <taxon>Tolypothrix</taxon>
    </lineage>
</organism>
<reference evidence="1" key="2">
    <citation type="submission" date="2019-11" db="EMBL/GenBank/DDBJ databases">
        <title>Improved Assembly of Tolypothrix boutellei genome.</title>
        <authorList>
            <person name="Sarangi A.N."/>
            <person name="Mukherjee M."/>
            <person name="Ghosh S."/>
            <person name="Singh D."/>
            <person name="Das A."/>
            <person name="Kant S."/>
            <person name="Prusty A."/>
            <person name="Tripathy S."/>
        </authorList>
    </citation>
    <scope>NUCLEOTIDE SEQUENCE</scope>
    <source>
        <strain evidence="1">VB521301</strain>
    </source>
</reference>
<evidence type="ECO:0000313" key="2">
    <source>
        <dbReference type="Proteomes" id="UP000029738"/>
    </source>
</evidence>
<dbReference type="RefSeq" id="WP_050046089.1">
    <property type="nucleotide sequence ID" value="NZ_JHEG04000001.1"/>
</dbReference>
<dbReference type="Proteomes" id="UP000029738">
    <property type="component" value="Unassembled WGS sequence"/>
</dbReference>
<protein>
    <submittedName>
        <fullName evidence="1">Uncharacterized protein</fullName>
    </submittedName>
</protein>
<accession>A0A8S9SYI9</accession>
<dbReference type="AlphaFoldDB" id="A0A8S9SYI9"/>
<evidence type="ECO:0000313" key="1">
    <source>
        <dbReference type="EMBL" id="KAF3884454.1"/>
    </source>
</evidence>
<proteinExistence type="predicted"/>
<dbReference type="OrthoDB" id="488984at2"/>
<keyword evidence="2" id="KW-1185">Reference proteome</keyword>
<dbReference type="EMBL" id="JHEG04000001">
    <property type="protein sequence ID" value="KAF3884454.1"/>
    <property type="molecule type" value="Genomic_DNA"/>
</dbReference>
<gene>
    <name evidence="1" type="ORF">DA73_0400002450</name>
</gene>
<reference evidence="1" key="1">
    <citation type="journal article" date="2015" name="Genome Announc.">
        <title>Draft Genome Sequence of Tolypothrix boutellei Strain VB521301.</title>
        <authorList>
            <person name="Chandrababunaidu M.M."/>
            <person name="Singh D."/>
            <person name="Sen D."/>
            <person name="Bhan S."/>
            <person name="Das S."/>
            <person name="Gupta A."/>
            <person name="Adhikary S.P."/>
            <person name="Tripathy S."/>
        </authorList>
    </citation>
    <scope>NUCLEOTIDE SEQUENCE</scope>
    <source>
        <strain evidence="1">VB521301</strain>
    </source>
</reference>
<comment type="caution">
    <text evidence="1">The sequence shown here is derived from an EMBL/GenBank/DDBJ whole genome shotgun (WGS) entry which is preliminary data.</text>
</comment>
<name>A0A8S9SYI9_9CYAN</name>
<sequence>MSEKLRVRFGDANYGWLPVELVTDKQEFLFTASYVPYDSLYELVEALSVFLKVGTSKIVRWNTEPIEYEFIFSESDGQAQLEVVEYANSKRIKGKSQTVFHLNGSRKFLVLPFWRALRDVETRIAFEQKWQRSFPKLGMQQLGQQIQHL</sequence>